<evidence type="ECO:0000313" key="7">
    <source>
        <dbReference type="EMBL" id="KAF7764253.1"/>
    </source>
</evidence>
<dbReference type="Pfam" id="PF19335">
    <property type="entry name" value="HMBD"/>
    <property type="match status" value="1"/>
</dbReference>
<dbReference type="Pfam" id="PF25919">
    <property type="entry name" value="BSH_CusB"/>
    <property type="match status" value="1"/>
</dbReference>
<comment type="caution">
    <text evidence="7">The sequence shown here is derived from an EMBL/GenBank/DDBJ whole genome shotgun (WGS) entry which is preliminary data.</text>
</comment>
<comment type="similarity">
    <text evidence="1">Belongs to the membrane fusion protein (MFP) (TC 8.A.1) family.</text>
</comment>
<dbReference type="NCBIfam" id="TIGR01730">
    <property type="entry name" value="RND_mfp"/>
    <property type="match status" value="1"/>
</dbReference>
<dbReference type="GO" id="GO:0016020">
    <property type="term" value="C:membrane"/>
    <property type="evidence" value="ECO:0007669"/>
    <property type="project" value="InterPro"/>
</dbReference>
<evidence type="ECO:0000256" key="1">
    <source>
        <dbReference type="ARBA" id="ARBA00009477"/>
    </source>
</evidence>
<dbReference type="Gene3D" id="2.40.50.320">
    <property type="entry name" value="Copper binding periplasmic protein CusF"/>
    <property type="match status" value="2"/>
</dbReference>
<dbReference type="EMBL" id="AHBZ03000027">
    <property type="protein sequence ID" value="KAF7764253.1"/>
    <property type="molecule type" value="Genomic_DNA"/>
</dbReference>
<dbReference type="InterPro" id="IPR042230">
    <property type="entry name" value="CusF_sf"/>
</dbReference>
<keyword evidence="2" id="KW-0813">Transport</keyword>
<dbReference type="InterPro" id="IPR051909">
    <property type="entry name" value="MFP_Cation_Efflux"/>
</dbReference>
<dbReference type="GO" id="GO:0015679">
    <property type="term" value="P:plasma membrane copper ion transport"/>
    <property type="evidence" value="ECO:0007669"/>
    <property type="project" value="TreeGrafter"/>
</dbReference>
<dbReference type="Pfam" id="PF25954">
    <property type="entry name" value="Beta-barrel_RND_2"/>
    <property type="match status" value="1"/>
</dbReference>
<dbReference type="InterPro" id="IPR006143">
    <property type="entry name" value="RND_pump_MFP"/>
</dbReference>
<dbReference type="GO" id="GO:0022857">
    <property type="term" value="F:transmembrane transporter activity"/>
    <property type="evidence" value="ECO:0007669"/>
    <property type="project" value="InterPro"/>
</dbReference>
<dbReference type="RefSeq" id="WP_010362017.1">
    <property type="nucleotide sequence ID" value="NZ_AHBZ03000027.1"/>
</dbReference>
<dbReference type="InterPro" id="IPR021647">
    <property type="entry name" value="CusF_Ec"/>
</dbReference>
<dbReference type="SUPFAM" id="SSF111369">
    <property type="entry name" value="HlyD-like secretion proteins"/>
    <property type="match status" value="1"/>
</dbReference>
<name>A0AAD4FPQ6_9GAMM</name>
<feature type="domain" description="CusB-like beta-barrel" evidence="6">
    <location>
        <begin position="245"/>
        <end position="322"/>
    </location>
</feature>
<dbReference type="Proteomes" id="UP000016487">
    <property type="component" value="Unassembled WGS sequence"/>
</dbReference>
<feature type="domain" description="CusB-like three alpha-helical bundle" evidence="4">
    <location>
        <begin position="161"/>
        <end position="207"/>
    </location>
</feature>
<dbReference type="Gene3D" id="2.40.420.20">
    <property type="match status" value="1"/>
</dbReference>
<protein>
    <submittedName>
        <fullName evidence="7">Cu(I)/Ag(I) efflux system membrane protein CusB/SilB</fullName>
    </submittedName>
</protein>
<evidence type="ECO:0000313" key="8">
    <source>
        <dbReference type="Proteomes" id="UP000016487"/>
    </source>
</evidence>
<reference evidence="7" key="2">
    <citation type="submission" date="2015-03" db="EMBL/GenBank/DDBJ databases">
        <title>Genome sequence of Pseudoalteromonas citrea.</title>
        <authorList>
            <person name="Xie B.-B."/>
            <person name="Rong J.-C."/>
            <person name="Qin Q.-L."/>
            <person name="Zhang Y.-Z."/>
        </authorList>
    </citation>
    <scope>NUCLEOTIDE SEQUENCE</scope>
    <source>
        <strain evidence="7">DSM 8771</strain>
    </source>
</reference>
<organism evidence="7 8">
    <name type="scientific">Pseudoalteromonas citrea</name>
    <dbReference type="NCBI Taxonomy" id="43655"/>
    <lineage>
        <taxon>Bacteria</taxon>
        <taxon>Pseudomonadati</taxon>
        <taxon>Pseudomonadota</taxon>
        <taxon>Gammaproteobacteria</taxon>
        <taxon>Alteromonadales</taxon>
        <taxon>Pseudoalteromonadaceae</taxon>
        <taxon>Pseudoalteromonas</taxon>
    </lineage>
</organism>
<evidence type="ECO:0000259" key="5">
    <source>
        <dbReference type="Pfam" id="PF25919"/>
    </source>
</evidence>
<evidence type="ECO:0000259" key="3">
    <source>
        <dbReference type="Pfam" id="PF19335"/>
    </source>
</evidence>
<evidence type="ECO:0000256" key="2">
    <source>
        <dbReference type="ARBA" id="ARBA00022448"/>
    </source>
</evidence>
<reference evidence="7" key="1">
    <citation type="journal article" date="2012" name="J. Bacteriol.">
        <title>Genome sequences of type strains of seven species of the marine bacterium Pseudoalteromonas.</title>
        <authorList>
            <person name="Xie B.B."/>
            <person name="Shu Y.L."/>
            <person name="Qin Q.L."/>
            <person name="Rong J.C."/>
            <person name="Zhang X.Y."/>
            <person name="Chen X.L."/>
            <person name="Shi M."/>
            <person name="He H.L."/>
            <person name="Zhou B.C."/>
            <person name="Zhang Y.Z."/>
        </authorList>
    </citation>
    <scope>NUCLEOTIDE SEQUENCE</scope>
    <source>
        <strain evidence="7">DSM 8771</strain>
    </source>
</reference>
<feature type="domain" description="CusB-like barrel-sandwich hybrid" evidence="5">
    <location>
        <begin position="125"/>
        <end position="241"/>
    </location>
</feature>
<dbReference type="Gene3D" id="2.40.50.100">
    <property type="match status" value="1"/>
</dbReference>
<proteinExistence type="inferred from homology"/>
<dbReference type="Gene3D" id="2.40.30.170">
    <property type="match status" value="1"/>
</dbReference>
<accession>A0AAD4FPQ6</accession>
<dbReference type="Pfam" id="PF25869">
    <property type="entry name" value="3HB_CusB"/>
    <property type="match status" value="1"/>
</dbReference>
<gene>
    <name evidence="7" type="primary">cusB</name>
    <name evidence="7" type="ORF">PCIT_b0199</name>
</gene>
<dbReference type="Pfam" id="PF11604">
    <property type="entry name" value="CusF_Ec"/>
    <property type="match status" value="2"/>
</dbReference>
<dbReference type="InterPro" id="IPR058791">
    <property type="entry name" value="3HB_CusB"/>
</dbReference>
<dbReference type="Gene3D" id="6.10.140.730">
    <property type="match status" value="1"/>
</dbReference>
<sequence>MNSKVALVIGASLGAVLSYFTVSWVGLNTASDIVLNDGPPQPLYWVAPMDDNYRRDKPGLSPMGMDLVPVYANEGAQASTSPGTITINPAVINNLGVRTAPVQFKARQQHIETVGYVQYDQESMVHIHPRVEGWVETLYVKSAGDRVSQGQPLYTLYSPQLVNAQEEYLIALKRNNRTVMRAAADRLRALQLSDEFIETLKKQQQIRQSITFYASQSGVVDVLNIREGFYVKPGTTLMSVATLDQVWVEAEVFERDTAFIEIGLPVTMTLDYLPNKQWLGKVDYIYPSLNATTRTLRVRLKFDNPQQQLKPNMFAQISIAAQSQQAQLQVPKEAVIRTGKQDRVVLALGEGQFKSVAVTVGNVDHDFIQIIEGLGKEDVVVTSAHFLIDSESSKNSDFKRMNYDDVNNRVSVSAKVVAIDTKNRILTLDHGAIEAWNWPQMVMDFPVPTSVDMTTLSKNTQYTFDIEKSHNNEYQITAHSPSLDITQVQSATVTGRVNAINTANRVVNISRGPITKWQRGAATMDFVLANELDIALLTQGQHITFTFEVRDDLVVVAFSNQETMQSVIHDSTMDNMEGMQHD</sequence>
<dbReference type="InterPro" id="IPR058792">
    <property type="entry name" value="Beta-barrel_RND_2"/>
</dbReference>
<dbReference type="PANTHER" id="PTHR30097">
    <property type="entry name" value="CATION EFFLUX SYSTEM PROTEIN CUSB"/>
    <property type="match status" value="1"/>
</dbReference>
<evidence type="ECO:0000259" key="6">
    <source>
        <dbReference type="Pfam" id="PF25954"/>
    </source>
</evidence>
<dbReference type="PANTHER" id="PTHR30097:SF15">
    <property type="entry name" value="CATION EFFLUX SYSTEM PROTEIN CUSB"/>
    <property type="match status" value="1"/>
</dbReference>
<evidence type="ECO:0000259" key="4">
    <source>
        <dbReference type="Pfam" id="PF25869"/>
    </source>
</evidence>
<dbReference type="GO" id="GO:0030288">
    <property type="term" value="C:outer membrane-bounded periplasmic space"/>
    <property type="evidence" value="ECO:0007669"/>
    <property type="project" value="TreeGrafter"/>
</dbReference>
<dbReference type="FunFam" id="2.40.30.170:FF:000010">
    <property type="entry name" value="Efflux RND transporter periplasmic adaptor subunit"/>
    <property type="match status" value="1"/>
</dbReference>
<dbReference type="InterPro" id="IPR058790">
    <property type="entry name" value="BSH_CusB"/>
</dbReference>
<dbReference type="GO" id="GO:0046914">
    <property type="term" value="F:transition metal ion binding"/>
    <property type="evidence" value="ECO:0007669"/>
    <property type="project" value="TreeGrafter"/>
</dbReference>
<dbReference type="GO" id="GO:0060003">
    <property type="term" value="P:copper ion export"/>
    <property type="evidence" value="ECO:0007669"/>
    <property type="project" value="TreeGrafter"/>
</dbReference>
<dbReference type="InterPro" id="IPR045800">
    <property type="entry name" value="HMBD"/>
</dbReference>
<dbReference type="AlphaFoldDB" id="A0AAD4FPQ6"/>
<feature type="domain" description="Heavy metal binding" evidence="3">
    <location>
        <begin position="44"/>
        <end position="70"/>
    </location>
</feature>